<evidence type="ECO:0000313" key="2">
    <source>
        <dbReference type="EMBL" id="CAF1562359.1"/>
    </source>
</evidence>
<dbReference type="EMBL" id="CAJNOK010042160">
    <property type="protein sequence ID" value="CAF1562359.1"/>
    <property type="molecule type" value="Genomic_DNA"/>
</dbReference>
<name>A0A8S2USW6_9BILA</name>
<sequence length="31" mass="3667">LLDRVQSRRLNEQRSHLPSLTISTKHTRVKP</sequence>
<reference evidence="3" key="1">
    <citation type="submission" date="2021-02" db="EMBL/GenBank/DDBJ databases">
        <authorList>
            <person name="Nowell W R."/>
        </authorList>
    </citation>
    <scope>NUCLEOTIDE SEQUENCE</scope>
</reference>
<dbReference type="Proteomes" id="UP000682733">
    <property type="component" value="Unassembled WGS sequence"/>
</dbReference>
<comment type="caution">
    <text evidence="3">The sequence shown here is derived from an EMBL/GenBank/DDBJ whole genome shotgun (WGS) entry which is preliminary data.</text>
</comment>
<dbReference type="Proteomes" id="UP000677228">
    <property type="component" value="Unassembled WGS sequence"/>
</dbReference>
<dbReference type="EMBL" id="CAJOBA010064821">
    <property type="protein sequence ID" value="CAF4354538.1"/>
    <property type="molecule type" value="Genomic_DNA"/>
</dbReference>
<accession>A0A8S2USW6</accession>
<dbReference type="AlphaFoldDB" id="A0A8S2USW6"/>
<feature type="non-terminal residue" evidence="3">
    <location>
        <position position="1"/>
    </location>
</feature>
<evidence type="ECO:0000313" key="3">
    <source>
        <dbReference type="EMBL" id="CAF4354538.1"/>
    </source>
</evidence>
<feature type="region of interest" description="Disordered" evidence="1">
    <location>
        <begin position="1"/>
        <end position="31"/>
    </location>
</feature>
<proteinExistence type="predicted"/>
<protein>
    <submittedName>
        <fullName evidence="3">Uncharacterized protein</fullName>
    </submittedName>
</protein>
<organism evidence="3 4">
    <name type="scientific">Didymodactylos carnosus</name>
    <dbReference type="NCBI Taxonomy" id="1234261"/>
    <lineage>
        <taxon>Eukaryota</taxon>
        <taxon>Metazoa</taxon>
        <taxon>Spiralia</taxon>
        <taxon>Gnathifera</taxon>
        <taxon>Rotifera</taxon>
        <taxon>Eurotatoria</taxon>
        <taxon>Bdelloidea</taxon>
        <taxon>Philodinida</taxon>
        <taxon>Philodinidae</taxon>
        <taxon>Didymodactylos</taxon>
    </lineage>
</organism>
<evidence type="ECO:0000313" key="4">
    <source>
        <dbReference type="Proteomes" id="UP000682733"/>
    </source>
</evidence>
<evidence type="ECO:0000256" key="1">
    <source>
        <dbReference type="SAM" id="MobiDB-lite"/>
    </source>
</evidence>
<gene>
    <name evidence="2" type="ORF">OVA965_LOCUS39873</name>
    <name evidence="3" type="ORF">TMI583_LOCUS41252</name>
</gene>
<feature type="compositionally biased region" description="Basic and acidic residues" evidence="1">
    <location>
        <begin position="1"/>
        <end position="15"/>
    </location>
</feature>